<evidence type="ECO:0000256" key="1">
    <source>
        <dbReference type="SAM" id="MobiDB-lite"/>
    </source>
</evidence>
<feature type="region of interest" description="Disordered" evidence="1">
    <location>
        <begin position="99"/>
        <end position="144"/>
    </location>
</feature>
<keyword evidence="4" id="KW-1185">Reference proteome</keyword>
<organism evidence="3 4">
    <name type="scientific">Ceratopteris richardii</name>
    <name type="common">Triangle waterfern</name>
    <dbReference type="NCBI Taxonomy" id="49495"/>
    <lineage>
        <taxon>Eukaryota</taxon>
        <taxon>Viridiplantae</taxon>
        <taxon>Streptophyta</taxon>
        <taxon>Embryophyta</taxon>
        <taxon>Tracheophyta</taxon>
        <taxon>Polypodiopsida</taxon>
        <taxon>Polypodiidae</taxon>
        <taxon>Polypodiales</taxon>
        <taxon>Pteridineae</taxon>
        <taxon>Pteridaceae</taxon>
        <taxon>Parkerioideae</taxon>
        <taxon>Ceratopteris</taxon>
    </lineage>
</organism>
<feature type="region of interest" description="Disordered" evidence="1">
    <location>
        <begin position="1"/>
        <end position="29"/>
    </location>
</feature>
<keyword evidence="2" id="KW-1133">Transmembrane helix</keyword>
<sequence length="168" mass="17934">MANFEERSGDINPRTPSYNTYGHSSKDDTAVGRKPKLLYKTMASRRAATAFLIMVVLVLAFCVKAEHLQIHPAGRKELAVTATAADNAELRLNEEGVYQSTGNGYDGYKEKGPSYKGGKGKGPSYKGGKGKHGPHELELTGKGYGGYAGKGPGYKGGKGKHGPHDLVH</sequence>
<comment type="caution">
    <text evidence="3">The sequence shown here is derived from an EMBL/GenBank/DDBJ whole genome shotgun (WGS) entry which is preliminary data.</text>
</comment>
<feature type="compositionally biased region" description="Polar residues" evidence="1">
    <location>
        <begin position="14"/>
        <end position="23"/>
    </location>
</feature>
<keyword evidence="2" id="KW-0472">Membrane</keyword>
<reference evidence="3" key="1">
    <citation type="submission" date="2021-08" db="EMBL/GenBank/DDBJ databases">
        <title>WGS assembly of Ceratopteris richardii.</title>
        <authorList>
            <person name="Marchant D.B."/>
            <person name="Chen G."/>
            <person name="Jenkins J."/>
            <person name="Shu S."/>
            <person name="Leebens-Mack J."/>
            <person name="Grimwood J."/>
            <person name="Schmutz J."/>
            <person name="Soltis P."/>
            <person name="Soltis D."/>
            <person name="Chen Z.-H."/>
        </authorList>
    </citation>
    <scope>NUCLEOTIDE SEQUENCE</scope>
    <source>
        <strain evidence="3">Whitten #5841</strain>
        <tissue evidence="3">Leaf</tissue>
    </source>
</reference>
<gene>
    <name evidence="3" type="ORF">KP509_37G028100</name>
</gene>
<dbReference type="AlphaFoldDB" id="A0A8T2Q7K4"/>
<feature type="transmembrane region" description="Helical" evidence="2">
    <location>
        <begin position="43"/>
        <end position="61"/>
    </location>
</feature>
<protein>
    <submittedName>
        <fullName evidence="3">Uncharacterized protein</fullName>
    </submittedName>
</protein>
<proteinExistence type="predicted"/>
<evidence type="ECO:0000313" key="4">
    <source>
        <dbReference type="Proteomes" id="UP000825935"/>
    </source>
</evidence>
<dbReference type="Proteomes" id="UP000825935">
    <property type="component" value="Chromosome 37"/>
</dbReference>
<keyword evidence="2" id="KW-0812">Transmembrane</keyword>
<evidence type="ECO:0000313" key="3">
    <source>
        <dbReference type="EMBL" id="KAH7279646.1"/>
    </source>
</evidence>
<name>A0A8T2Q7K4_CERRI</name>
<accession>A0A8T2Q7K4</accession>
<evidence type="ECO:0000256" key="2">
    <source>
        <dbReference type="SAM" id="Phobius"/>
    </source>
</evidence>
<feature type="compositionally biased region" description="Gly residues" evidence="1">
    <location>
        <begin position="115"/>
        <end position="127"/>
    </location>
</feature>
<dbReference type="EMBL" id="CM035442">
    <property type="protein sequence ID" value="KAH7279646.1"/>
    <property type="molecule type" value="Genomic_DNA"/>
</dbReference>